<reference evidence="2" key="1">
    <citation type="submission" date="2020-09" db="EMBL/GenBank/DDBJ databases">
        <title>Genome-Enabled Discovery of Anthraquinone Biosynthesis in Senna tora.</title>
        <authorList>
            <person name="Kang S.-H."/>
            <person name="Pandey R.P."/>
            <person name="Lee C.-M."/>
            <person name="Sim J.-S."/>
            <person name="Jeong J.-T."/>
            <person name="Choi B.-S."/>
            <person name="Jung M."/>
            <person name="Ginzburg D."/>
            <person name="Zhao K."/>
            <person name="Won S.Y."/>
            <person name="Oh T.-J."/>
            <person name="Yu Y."/>
            <person name="Kim N.-H."/>
            <person name="Lee O.R."/>
            <person name="Lee T.-H."/>
            <person name="Bashyal P."/>
            <person name="Kim T.-S."/>
            <person name="Lee W.-H."/>
            <person name="Kawkins C."/>
            <person name="Kim C.-K."/>
            <person name="Kim J.S."/>
            <person name="Ahn B.O."/>
            <person name="Rhee S.Y."/>
            <person name="Sohng J.K."/>
        </authorList>
    </citation>
    <scope>NUCLEOTIDE SEQUENCE</scope>
    <source>
        <tissue evidence="2">Leaf</tissue>
    </source>
</reference>
<proteinExistence type="predicted"/>
<accession>A0A834WRF6</accession>
<organism evidence="2 3">
    <name type="scientific">Senna tora</name>
    <dbReference type="NCBI Taxonomy" id="362788"/>
    <lineage>
        <taxon>Eukaryota</taxon>
        <taxon>Viridiplantae</taxon>
        <taxon>Streptophyta</taxon>
        <taxon>Embryophyta</taxon>
        <taxon>Tracheophyta</taxon>
        <taxon>Spermatophyta</taxon>
        <taxon>Magnoliopsida</taxon>
        <taxon>eudicotyledons</taxon>
        <taxon>Gunneridae</taxon>
        <taxon>Pentapetalae</taxon>
        <taxon>rosids</taxon>
        <taxon>fabids</taxon>
        <taxon>Fabales</taxon>
        <taxon>Fabaceae</taxon>
        <taxon>Caesalpinioideae</taxon>
        <taxon>Cassia clade</taxon>
        <taxon>Senna</taxon>
    </lineage>
</organism>
<comment type="caution">
    <text evidence="2">The sequence shown here is derived from an EMBL/GenBank/DDBJ whole genome shotgun (WGS) entry which is preliminary data.</text>
</comment>
<evidence type="ECO:0000313" key="3">
    <source>
        <dbReference type="Proteomes" id="UP000634136"/>
    </source>
</evidence>
<gene>
    <name evidence="2" type="ORF">G2W53_013831</name>
</gene>
<name>A0A834WRF6_9FABA</name>
<feature type="region of interest" description="Disordered" evidence="1">
    <location>
        <begin position="1"/>
        <end position="26"/>
    </location>
</feature>
<dbReference type="AlphaFoldDB" id="A0A834WRF6"/>
<dbReference type="Proteomes" id="UP000634136">
    <property type="component" value="Unassembled WGS sequence"/>
</dbReference>
<evidence type="ECO:0000256" key="1">
    <source>
        <dbReference type="SAM" id="MobiDB-lite"/>
    </source>
</evidence>
<sequence length="26" mass="3097">MAKKDHQISEKGPQNHPERRGRRIAR</sequence>
<evidence type="ECO:0000313" key="2">
    <source>
        <dbReference type="EMBL" id="KAF7831498.1"/>
    </source>
</evidence>
<dbReference type="EMBL" id="JAAIUW010000005">
    <property type="protein sequence ID" value="KAF7831498.1"/>
    <property type="molecule type" value="Genomic_DNA"/>
</dbReference>
<protein>
    <submittedName>
        <fullName evidence="2">Uncharacterized protein</fullName>
    </submittedName>
</protein>
<keyword evidence="3" id="KW-1185">Reference proteome</keyword>